<feature type="chain" id="PRO_5019055611" evidence="1">
    <location>
        <begin position="21"/>
        <end position="164"/>
    </location>
</feature>
<gene>
    <name evidence="2" type="ORF">D0Y65_034814</name>
</gene>
<keyword evidence="3" id="KW-1185">Reference proteome</keyword>
<dbReference type="AlphaFoldDB" id="A0A445HS52"/>
<sequence length="164" mass="18263">MLLTFVSSTVLLGGMHGATARQWHKSITVSNSYSSQTRQLQTKTEDWDGSVKSCVQRLQLEKNLAMCSTQFGRKVQRKIPNCRLYRNDCRFEVKFCVQIGLRESGEQFISVLIDGGWWKAEILPYKHAIASYGAAIAGLPSQIAYGGWQSTTTPFRHGGAIAAM</sequence>
<evidence type="ECO:0000256" key="1">
    <source>
        <dbReference type="SAM" id="SignalP"/>
    </source>
</evidence>
<comment type="caution">
    <text evidence="2">The sequence shown here is derived from an EMBL/GenBank/DDBJ whole genome shotgun (WGS) entry which is preliminary data.</text>
</comment>
<name>A0A445HS52_GLYSO</name>
<keyword evidence="1" id="KW-0732">Signal</keyword>
<proteinExistence type="predicted"/>
<reference evidence="2 3" key="1">
    <citation type="submission" date="2018-09" db="EMBL/GenBank/DDBJ databases">
        <title>A high-quality reference genome of wild soybean provides a powerful tool to mine soybean genomes.</title>
        <authorList>
            <person name="Xie M."/>
            <person name="Chung C.Y.L."/>
            <person name="Li M.-W."/>
            <person name="Wong F.-L."/>
            <person name="Chan T.-F."/>
            <person name="Lam H.-M."/>
        </authorList>
    </citation>
    <scope>NUCLEOTIDE SEQUENCE [LARGE SCALE GENOMIC DNA]</scope>
    <source>
        <strain evidence="3">cv. W05</strain>
        <tissue evidence="2">Hypocotyl of etiolated seedlings</tissue>
    </source>
</reference>
<feature type="signal peptide" evidence="1">
    <location>
        <begin position="1"/>
        <end position="20"/>
    </location>
</feature>
<dbReference type="Proteomes" id="UP000289340">
    <property type="component" value="Chromosome 12"/>
</dbReference>
<accession>A0A445HS52</accession>
<evidence type="ECO:0000313" key="3">
    <source>
        <dbReference type="Proteomes" id="UP000289340"/>
    </source>
</evidence>
<organism evidence="2 3">
    <name type="scientific">Glycine soja</name>
    <name type="common">Wild soybean</name>
    <dbReference type="NCBI Taxonomy" id="3848"/>
    <lineage>
        <taxon>Eukaryota</taxon>
        <taxon>Viridiplantae</taxon>
        <taxon>Streptophyta</taxon>
        <taxon>Embryophyta</taxon>
        <taxon>Tracheophyta</taxon>
        <taxon>Spermatophyta</taxon>
        <taxon>Magnoliopsida</taxon>
        <taxon>eudicotyledons</taxon>
        <taxon>Gunneridae</taxon>
        <taxon>Pentapetalae</taxon>
        <taxon>rosids</taxon>
        <taxon>fabids</taxon>
        <taxon>Fabales</taxon>
        <taxon>Fabaceae</taxon>
        <taxon>Papilionoideae</taxon>
        <taxon>50 kb inversion clade</taxon>
        <taxon>NPAAA clade</taxon>
        <taxon>indigoferoid/millettioid clade</taxon>
        <taxon>Phaseoleae</taxon>
        <taxon>Glycine</taxon>
        <taxon>Glycine subgen. Soja</taxon>
    </lineage>
</organism>
<protein>
    <submittedName>
        <fullName evidence="2">Uncharacterized protein</fullName>
    </submittedName>
</protein>
<dbReference type="EMBL" id="QZWG01000012">
    <property type="protein sequence ID" value="RZB76522.1"/>
    <property type="molecule type" value="Genomic_DNA"/>
</dbReference>
<evidence type="ECO:0000313" key="2">
    <source>
        <dbReference type="EMBL" id="RZB76522.1"/>
    </source>
</evidence>